<protein>
    <submittedName>
        <fullName evidence="1">Uncharacterized protein</fullName>
    </submittedName>
</protein>
<evidence type="ECO:0000313" key="2">
    <source>
        <dbReference type="Proteomes" id="UP000199706"/>
    </source>
</evidence>
<proteinExistence type="predicted"/>
<sequence length="100" mass="11574">MSKKTNVAHENVSKLASLGIAAMEYEAARRSAYVELKAVRDARKEWNIENGHEEDLPPEAKQQYSVAAKRRKNARERLQRMISRYRDWLEGVNTSWNAAK</sequence>
<dbReference type="EMBL" id="FNCJ01000007">
    <property type="protein sequence ID" value="SDH11660.1"/>
    <property type="molecule type" value="Genomic_DNA"/>
</dbReference>
<reference evidence="1 2" key="1">
    <citation type="submission" date="2016-10" db="EMBL/GenBank/DDBJ databases">
        <authorList>
            <person name="de Groot N.N."/>
        </authorList>
    </citation>
    <scope>NUCLEOTIDE SEQUENCE [LARGE SCALE GENOMIC DNA]</scope>
    <source>
        <strain evidence="1 2">LMG 2247</strain>
    </source>
</reference>
<gene>
    <name evidence="1" type="ORF">SAMN05216466_107157</name>
</gene>
<dbReference type="RefSeq" id="WP_090685802.1">
    <property type="nucleotide sequence ID" value="NZ_FNCJ01000007.1"/>
</dbReference>
<evidence type="ECO:0000313" key="1">
    <source>
        <dbReference type="EMBL" id="SDH11660.1"/>
    </source>
</evidence>
<accession>A0A1G7ZU37</accession>
<dbReference type="Proteomes" id="UP000199706">
    <property type="component" value="Unassembled WGS sequence"/>
</dbReference>
<organism evidence="1 2">
    <name type="scientific">Paraburkholderia phenazinium</name>
    <dbReference type="NCBI Taxonomy" id="60549"/>
    <lineage>
        <taxon>Bacteria</taxon>
        <taxon>Pseudomonadati</taxon>
        <taxon>Pseudomonadota</taxon>
        <taxon>Betaproteobacteria</taxon>
        <taxon>Burkholderiales</taxon>
        <taxon>Burkholderiaceae</taxon>
        <taxon>Paraburkholderia</taxon>
    </lineage>
</organism>
<name>A0A1G7ZU37_9BURK</name>
<dbReference type="AlphaFoldDB" id="A0A1G7ZU37"/>